<gene>
    <name evidence="1" type="ORF">Tsubulata_008925</name>
</gene>
<protein>
    <submittedName>
        <fullName evidence="1">Uncharacterized protein</fullName>
    </submittedName>
</protein>
<comment type="caution">
    <text evidence="1">The sequence shown here is derived from an EMBL/GenBank/DDBJ whole genome shotgun (WGS) entry which is preliminary data.</text>
</comment>
<dbReference type="EMBL" id="JAKUCV010007685">
    <property type="protein sequence ID" value="KAJ4822389.1"/>
    <property type="molecule type" value="Genomic_DNA"/>
</dbReference>
<accession>A0A9Q0IZ76</accession>
<reference evidence="1" key="2">
    <citation type="journal article" date="2023" name="Plants (Basel)">
        <title>Annotation of the Turnera subulata (Passifloraceae) Draft Genome Reveals the S-Locus Evolved after the Divergence of Turneroideae from Passifloroideae in a Stepwise Manner.</title>
        <authorList>
            <person name="Henning P.M."/>
            <person name="Roalson E.H."/>
            <person name="Mir W."/>
            <person name="McCubbin A.G."/>
            <person name="Shore J.S."/>
        </authorList>
    </citation>
    <scope>NUCLEOTIDE SEQUENCE</scope>
    <source>
        <strain evidence="1">F60SS</strain>
    </source>
</reference>
<dbReference type="AlphaFoldDB" id="A0A9Q0IZ76"/>
<evidence type="ECO:0000313" key="2">
    <source>
        <dbReference type="Proteomes" id="UP001141552"/>
    </source>
</evidence>
<evidence type="ECO:0000313" key="1">
    <source>
        <dbReference type="EMBL" id="KAJ4822389.1"/>
    </source>
</evidence>
<sequence length="45" mass="5760">MKERDITRKNRKEYDQQEIIYYKRILFRVFFFLQEKTKGIKLVVF</sequence>
<dbReference type="Proteomes" id="UP001141552">
    <property type="component" value="Unassembled WGS sequence"/>
</dbReference>
<feature type="non-terminal residue" evidence="1">
    <location>
        <position position="45"/>
    </location>
</feature>
<organism evidence="1 2">
    <name type="scientific">Turnera subulata</name>
    <dbReference type="NCBI Taxonomy" id="218843"/>
    <lineage>
        <taxon>Eukaryota</taxon>
        <taxon>Viridiplantae</taxon>
        <taxon>Streptophyta</taxon>
        <taxon>Embryophyta</taxon>
        <taxon>Tracheophyta</taxon>
        <taxon>Spermatophyta</taxon>
        <taxon>Magnoliopsida</taxon>
        <taxon>eudicotyledons</taxon>
        <taxon>Gunneridae</taxon>
        <taxon>Pentapetalae</taxon>
        <taxon>rosids</taxon>
        <taxon>fabids</taxon>
        <taxon>Malpighiales</taxon>
        <taxon>Passifloraceae</taxon>
        <taxon>Turnera</taxon>
    </lineage>
</organism>
<keyword evidence="2" id="KW-1185">Reference proteome</keyword>
<proteinExistence type="predicted"/>
<reference evidence="1" key="1">
    <citation type="submission" date="2022-02" db="EMBL/GenBank/DDBJ databases">
        <authorList>
            <person name="Henning P.M."/>
            <person name="McCubbin A.G."/>
            <person name="Shore J.S."/>
        </authorList>
    </citation>
    <scope>NUCLEOTIDE SEQUENCE</scope>
    <source>
        <strain evidence="1">F60SS</strain>
        <tissue evidence="1">Leaves</tissue>
    </source>
</reference>
<name>A0A9Q0IZ76_9ROSI</name>